<organism evidence="1 2">
    <name type="scientific">Galdieria partita</name>
    <dbReference type="NCBI Taxonomy" id="83374"/>
    <lineage>
        <taxon>Eukaryota</taxon>
        <taxon>Rhodophyta</taxon>
        <taxon>Bangiophyceae</taxon>
        <taxon>Galdieriales</taxon>
        <taxon>Galdieriaceae</taxon>
        <taxon>Galdieria</taxon>
    </lineage>
</organism>
<sequence>MIPFADLWKIDLAQVQQISSKPSFSQLLYLIGASIVSFLNSIHLPAVQLVSVHCWFSIGSIEMKTKFGSSVWKKLPAKEEDRLRVSLSLGEDGNHLQAILRKLRIEWGCLNFPLLMGTIHLRSSDRFFSVFEYVGSRQMISTRFSMMIVFQIVMAQILLEKQGILLSSLFPDDVLIKKFPAAVEIAYFDNWTICSDDVAIITTGRYTEQKDDAPHLVESVARFLSSLDVTVHGKPSLKEELNQMIQFIFGDASLSVLALRSHHHFPSTISSVSLIENTLAYGAMKKWLMKGNQKLPQHNLSQFTTRPGIGYNLCSFCYLFSTDNPFMKTSEAKKLLEEIIDKLKNDLSSKENPSKTSVEIQAVQEMADPSTAVSLEFLAQKAQDLSQ</sequence>
<protein>
    <submittedName>
        <fullName evidence="1">Uncharacterized protein</fullName>
    </submittedName>
</protein>
<dbReference type="AlphaFoldDB" id="A0A9C7PTI1"/>
<dbReference type="Proteomes" id="UP001061958">
    <property type="component" value="Unassembled WGS sequence"/>
</dbReference>
<name>A0A9C7PTI1_9RHOD</name>
<evidence type="ECO:0000313" key="2">
    <source>
        <dbReference type="Proteomes" id="UP001061958"/>
    </source>
</evidence>
<reference evidence="1" key="1">
    <citation type="journal article" date="2022" name="Proc. Natl. Acad. Sci. U.S.A.">
        <title>Life cycle and functional genomics of the unicellular red alga Galdieria for elucidating algal and plant evolution and industrial use.</title>
        <authorList>
            <person name="Hirooka S."/>
            <person name="Itabashi T."/>
            <person name="Ichinose T.M."/>
            <person name="Onuma R."/>
            <person name="Fujiwara T."/>
            <person name="Yamashita S."/>
            <person name="Jong L.W."/>
            <person name="Tomita R."/>
            <person name="Iwane A.H."/>
            <person name="Miyagishima S.Y."/>
        </authorList>
    </citation>
    <scope>NUCLEOTIDE SEQUENCE</scope>
    <source>
        <strain evidence="1">NBRC 102759</strain>
    </source>
</reference>
<accession>A0A9C7PTI1</accession>
<keyword evidence="2" id="KW-1185">Reference proteome</keyword>
<dbReference type="EMBL" id="BQMJ01000013">
    <property type="protein sequence ID" value="GJQ10161.1"/>
    <property type="molecule type" value="Genomic_DNA"/>
</dbReference>
<evidence type="ECO:0000313" key="1">
    <source>
        <dbReference type="EMBL" id="GJQ10161.1"/>
    </source>
</evidence>
<comment type="caution">
    <text evidence="1">The sequence shown here is derived from an EMBL/GenBank/DDBJ whole genome shotgun (WGS) entry which is preliminary data.</text>
</comment>
<reference evidence="1" key="2">
    <citation type="submission" date="2022-01" db="EMBL/GenBank/DDBJ databases">
        <authorList>
            <person name="Hirooka S."/>
            <person name="Miyagishima S.Y."/>
        </authorList>
    </citation>
    <scope>NUCLEOTIDE SEQUENCE</scope>
    <source>
        <strain evidence="1">NBRC 102759</strain>
    </source>
</reference>
<proteinExistence type="predicted"/>
<gene>
    <name evidence="1" type="ORF">GpartN1_g1952.t1</name>
</gene>